<feature type="active site" description="Charge relay system" evidence="9">
    <location>
        <position position="498"/>
    </location>
</feature>
<dbReference type="SMART" id="SM00939">
    <property type="entry name" value="PepX_C"/>
    <property type="match status" value="1"/>
</dbReference>
<dbReference type="Proteomes" id="UP000562464">
    <property type="component" value="Unassembled WGS sequence"/>
</dbReference>
<gene>
    <name evidence="9" type="primary">pepX</name>
    <name evidence="12" type="ORF">HNQ37_000142</name>
</gene>
<dbReference type="Gene3D" id="3.40.50.1820">
    <property type="entry name" value="alpha/beta hydrolase"/>
    <property type="match status" value="1"/>
</dbReference>
<dbReference type="InterPro" id="IPR000383">
    <property type="entry name" value="Xaa-Pro-like_dom"/>
</dbReference>
<dbReference type="EMBL" id="JACHHV010000001">
    <property type="protein sequence ID" value="MBB5887274.1"/>
    <property type="molecule type" value="Genomic_DNA"/>
</dbReference>
<keyword evidence="7 9" id="KW-0378">Hydrolase</keyword>
<dbReference type="InterPro" id="IPR029058">
    <property type="entry name" value="AB_hydrolase_fold"/>
</dbReference>
<evidence type="ECO:0000256" key="2">
    <source>
        <dbReference type="ARBA" id="ARBA00003997"/>
    </source>
</evidence>
<dbReference type="InterPro" id="IPR036313">
    <property type="entry name" value="PepX_N_dom_sf"/>
</dbReference>
<proteinExistence type="inferred from homology"/>
<evidence type="ECO:0000256" key="6">
    <source>
        <dbReference type="ARBA" id="ARBA00022670"/>
    </source>
</evidence>
<evidence type="ECO:0000256" key="8">
    <source>
        <dbReference type="ARBA" id="ARBA00022825"/>
    </source>
</evidence>
<comment type="function">
    <text evidence="2 9">Removes N-terminal dipeptides sequentially from polypeptides having unsubstituted N-termini provided that the penultimate residue is proline.</text>
</comment>
<feature type="active site" description="Charge relay system" evidence="9">
    <location>
        <position position="348"/>
    </location>
</feature>
<keyword evidence="9" id="KW-0963">Cytoplasm</keyword>
<evidence type="ECO:0000313" key="13">
    <source>
        <dbReference type="Proteomes" id="UP000562464"/>
    </source>
</evidence>
<comment type="similarity">
    <text evidence="3 9">Belongs to the peptidase S15 family.</text>
</comment>
<dbReference type="SUPFAM" id="SSF81761">
    <property type="entry name" value="X-Prolyl dipeptidyl aminopeptidase PepX, N-terminal domain"/>
    <property type="match status" value="1"/>
</dbReference>
<accession>A0A841C4K3</accession>
<dbReference type="GO" id="GO:0006508">
    <property type="term" value="P:proteolysis"/>
    <property type="evidence" value="ECO:0007669"/>
    <property type="project" value="UniProtKB-KW"/>
</dbReference>
<dbReference type="InterPro" id="IPR013736">
    <property type="entry name" value="Xaa-Pro_dipept_C"/>
</dbReference>
<protein>
    <recommendedName>
        <fullName evidence="9">Xaa-Pro dipeptidyl-peptidase</fullName>
        <ecNumber evidence="9">3.4.14.11</ecNumber>
    </recommendedName>
    <alternativeName>
        <fullName evidence="9">X-Pro dipeptidyl-peptidase</fullName>
    </alternativeName>
    <alternativeName>
        <fullName evidence="9">X-prolyl-dipeptidyl aminopeptidase</fullName>
        <shortName evidence="9">X-PDAP</shortName>
    </alternativeName>
</protein>
<evidence type="ECO:0000256" key="5">
    <source>
        <dbReference type="ARBA" id="ARBA00022438"/>
    </source>
</evidence>
<feature type="active site" description="Charge relay system" evidence="9">
    <location>
        <position position="468"/>
    </location>
</feature>
<evidence type="ECO:0000313" key="12">
    <source>
        <dbReference type="EMBL" id="MBB5887274.1"/>
    </source>
</evidence>
<dbReference type="AlphaFoldDB" id="A0A841C4K3"/>
<evidence type="ECO:0000256" key="9">
    <source>
        <dbReference type="HAMAP-Rule" id="MF_00698"/>
    </source>
</evidence>
<evidence type="ECO:0000259" key="10">
    <source>
        <dbReference type="SMART" id="SM00939"/>
    </source>
</evidence>
<dbReference type="InterPro" id="IPR008252">
    <property type="entry name" value="Pept_S15_Xpro"/>
</dbReference>
<keyword evidence="6 9" id="KW-0645">Protease</keyword>
<dbReference type="Pfam" id="PF09168">
    <property type="entry name" value="PepX_N"/>
    <property type="match status" value="1"/>
</dbReference>
<comment type="subunit">
    <text evidence="4 9">Homodimer.</text>
</comment>
<evidence type="ECO:0000256" key="1">
    <source>
        <dbReference type="ARBA" id="ARBA00000123"/>
    </source>
</evidence>
<sequence>MVKFNHFSIVEKTFEEKNSELKSLGFEFDNKSEKEVLNNFFSVAPIDEASLQASDKLSFTSFLNSNENLNWVIFWTLALQVQDFIVNFEFKPEKSIEFAKSINLPMIDSEMSVDNLISAIYLLLLSRRKNGMSLIEYWVSEGLIPVDNQYHFFNDKTLASFDTAVVKREKVWVETSLDSQKCGQYDLVYVEIHRPAFVGKIPVVMTASPYHLGMNETASENRLHKMETELSEKQIHEIITQPVLPVDPNYEKSKVYSTTEAEQSFTHSWTYSLNDYFLARGFASIYVAGIGTKDSDGFQSSGNYQQVYSMKAVIDWLNGRTRAFTSRSREKEVKADWANGKVAMTGQSYLGTMSYGVATTGVDGLEVILTQAGISSWYNYYREGGLVRSPAGFPGEDLDVLAELTYSRNMSGADYLSGNEIYQKQLDEMTRALDRKSGDYNQFWEDRNYLPNVKNVKADVLILHGLQDFNVTTDQAYNYWNAIPETVAKHAFLHRGAHLPIHNWQSIDFTEVINAYFTAKLLGRDLNLNLPPVILQENNKYESWTSLDGWGKSGRLQHNLGSGTTTFENHYNADDFDRYCKDFQVFKNELFEGKTNATIVNIDIPQEIIINGAPELEIKLKINDSRALLSAQLLDFGQKKRLPDHPVTVEANALDRGRLFKQENLVEIPLQNSPYQVISKGFLNLQNRESLMNVSSILPGKWMTFRLKLLPSIYKLNMGDKIRILIYSTDFEHTIRDNREVTYEIDLAASKIILPH</sequence>
<dbReference type="EC" id="3.4.14.11" evidence="9"/>
<dbReference type="Gene3D" id="2.60.120.260">
    <property type="entry name" value="Galactose-binding domain-like"/>
    <property type="match status" value="1"/>
</dbReference>
<comment type="catalytic activity">
    <reaction evidence="1 9">
        <text>Hydrolyzes Xaa-Pro-|- bonds to release unblocked, N-terminal dipeptides from substrates including Ala-Pro-|-p-nitroanilide and (sequentially) Tyr-Pro-|-Phe-Pro-|-Gly-Pro-|-Ile.</text>
        <dbReference type="EC" id="3.4.14.11"/>
    </reaction>
</comment>
<comment type="caution">
    <text evidence="12">The sequence shown here is derived from an EMBL/GenBank/DDBJ whole genome shotgun (WGS) entry which is preliminary data.</text>
</comment>
<dbReference type="Pfam" id="PF08530">
    <property type="entry name" value="PepX_C"/>
    <property type="match status" value="1"/>
</dbReference>
<dbReference type="RefSeq" id="WP_183538297.1">
    <property type="nucleotide sequence ID" value="NZ_DASWOY010000024.1"/>
</dbReference>
<name>A0A841C4K3_9LACT</name>
<dbReference type="GO" id="GO:0008236">
    <property type="term" value="F:serine-type peptidase activity"/>
    <property type="evidence" value="ECO:0007669"/>
    <property type="project" value="UniProtKB-KW"/>
</dbReference>
<dbReference type="SUPFAM" id="SSF53474">
    <property type="entry name" value="alpha/beta-Hydrolases"/>
    <property type="match status" value="1"/>
</dbReference>
<dbReference type="GO" id="GO:0005737">
    <property type="term" value="C:cytoplasm"/>
    <property type="evidence" value="ECO:0007669"/>
    <property type="project" value="UniProtKB-SubCell"/>
</dbReference>
<dbReference type="InterPro" id="IPR015251">
    <property type="entry name" value="PepX_N_dom"/>
</dbReference>
<dbReference type="HAMAP" id="MF_00698">
    <property type="entry name" value="Aminopeptidase_S15"/>
    <property type="match status" value="1"/>
</dbReference>
<dbReference type="PRINTS" id="PR00923">
    <property type="entry name" value="LACTOPTASE"/>
</dbReference>
<dbReference type="Gene3D" id="1.10.246.70">
    <property type="match status" value="1"/>
</dbReference>
<dbReference type="SUPFAM" id="SSF49785">
    <property type="entry name" value="Galactose-binding domain-like"/>
    <property type="match status" value="1"/>
</dbReference>
<dbReference type="Pfam" id="PF02129">
    <property type="entry name" value="Peptidase_S15"/>
    <property type="match status" value="1"/>
</dbReference>
<evidence type="ECO:0000259" key="11">
    <source>
        <dbReference type="SMART" id="SM00940"/>
    </source>
</evidence>
<dbReference type="GO" id="GO:0004177">
    <property type="term" value="F:aminopeptidase activity"/>
    <property type="evidence" value="ECO:0007669"/>
    <property type="project" value="UniProtKB-KW"/>
</dbReference>
<keyword evidence="5 9" id="KW-0031">Aminopeptidase</keyword>
<feature type="domain" description="X-Prolyl dipeptidyl aminopeptidase PepX N-terminal" evidence="11">
    <location>
        <begin position="3"/>
        <end position="143"/>
    </location>
</feature>
<dbReference type="SMART" id="SM00940">
    <property type="entry name" value="PepX_N"/>
    <property type="match status" value="1"/>
</dbReference>
<comment type="subcellular location">
    <subcellularLocation>
        <location evidence="9">Cytoplasm</location>
    </subcellularLocation>
</comment>
<keyword evidence="8 9" id="KW-0720">Serine protease</keyword>
<dbReference type="InterPro" id="IPR008979">
    <property type="entry name" value="Galactose-bd-like_sf"/>
</dbReference>
<keyword evidence="13" id="KW-1185">Reference proteome</keyword>
<dbReference type="NCBIfam" id="NF003783">
    <property type="entry name" value="PRK05371.1-4"/>
    <property type="match status" value="1"/>
</dbReference>
<evidence type="ECO:0000256" key="7">
    <source>
        <dbReference type="ARBA" id="ARBA00022801"/>
    </source>
</evidence>
<organism evidence="12 13">
    <name type="scientific">Lactovum miscens</name>
    <dbReference type="NCBI Taxonomy" id="190387"/>
    <lineage>
        <taxon>Bacteria</taxon>
        <taxon>Bacillati</taxon>
        <taxon>Bacillota</taxon>
        <taxon>Bacilli</taxon>
        <taxon>Lactobacillales</taxon>
        <taxon>Streptococcaceae</taxon>
        <taxon>Lactovum</taxon>
    </lineage>
</organism>
<evidence type="ECO:0000256" key="4">
    <source>
        <dbReference type="ARBA" id="ARBA00011738"/>
    </source>
</evidence>
<dbReference type="GO" id="GO:0008239">
    <property type="term" value="F:dipeptidyl-peptidase activity"/>
    <property type="evidence" value="ECO:0007669"/>
    <property type="project" value="UniProtKB-UniRule"/>
</dbReference>
<reference evidence="12 13" key="1">
    <citation type="submission" date="2020-08" db="EMBL/GenBank/DDBJ databases">
        <title>Genomic Encyclopedia of Type Strains, Phase IV (KMG-IV): sequencing the most valuable type-strain genomes for metagenomic binning, comparative biology and taxonomic classification.</title>
        <authorList>
            <person name="Goeker M."/>
        </authorList>
    </citation>
    <scope>NUCLEOTIDE SEQUENCE [LARGE SCALE GENOMIC DNA]</scope>
    <source>
        <strain evidence="12 13">DSM 14925</strain>
    </source>
</reference>
<feature type="domain" description="Xaa-Pro dipeptidyl-peptidase C-terminal" evidence="10">
    <location>
        <begin position="514"/>
        <end position="753"/>
    </location>
</feature>
<evidence type="ECO:0000256" key="3">
    <source>
        <dbReference type="ARBA" id="ARBA00010819"/>
    </source>
</evidence>